<keyword evidence="14" id="KW-1185">Reference proteome</keyword>
<keyword evidence="2" id="KW-0547">Nucleotide-binding</keyword>
<dbReference type="NCBIfam" id="TIGR00959">
    <property type="entry name" value="ffh"/>
    <property type="match status" value="1"/>
</dbReference>
<comment type="similarity">
    <text evidence="1">Belongs to the GTP-binding SRP family. SRP54 subfamily.</text>
</comment>
<keyword evidence="7" id="KW-0687">Ribonucleoprotein</keyword>
<sequence>MISSLSQKLSSVFSSLVSSRRITEENICESIREVRLALLDADVNYHVVKSFIAKVREKILGNEIWKDVSPGQQFIRCLHEELVDLLRDGREDLVLQGNPAVVLFCGLQGAGKTTTCAKLAAYLIREKKARKVLVVSCDLKRFAAVEQLKNLISQTQADFYESEFQDPKKTAAEALAYAEAHGHDLVLIDTAGRLHVDEALMEELVEIQKCVHACERLFVMNLAMGQDVVATAKAFDDKLDLTGVVLSMTDGDARAGAVLSMKSLLAKPIKFEGCGEKILDLRPFNSESMADRILGMGDTVHFVKKMQECISEEENEELGKKLMTATFTYEDYHKQMMAFRRLGPLRKLMSMMPSLGGARPTDQEMEQSEKHMKKTEAIILSMTPEERKEKVDLSMSRMKRIASGCGLTLGDVNQFRKQMMQSKKFFKGMTKDKIEQMRKKMSGGNLWR</sequence>
<evidence type="ECO:0000313" key="13">
    <source>
        <dbReference type="EMBL" id="EQM62625.1"/>
    </source>
</evidence>
<dbReference type="InterPro" id="IPR013822">
    <property type="entry name" value="Signal_recog_particl_SRP54_hlx"/>
</dbReference>
<dbReference type="InterPro" id="IPR004125">
    <property type="entry name" value="Signal_recog_particle_SRP54_M"/>
</dbReference>
<feature type="domain" description="AAA+ ATPase" evidence="10">
    <location>
        <begin position="98"/>
        <end position="246"/>
    </location>
</feature>
<evidence type="ECO:0000256" key="7">
    <source>
        <dbReference type="ARBA" id="ARBA00023274"/>
    </source>
</evidence>
<name>A0ABP2XG32_9CHLA</name>
<evidence type="ECO:0000256" key="6">
    <source>
        <dbReference type="ARBA" id="ARBA00023135"/>
    </source>
</evidence>
<keyword evidence="3" id="KW-0378">Hydrolase</keyword>
<evidence type="ECO:0000256" key="3">
    <source>
        <dbReference type="ARBA" id="ARBA00022801"/>
    </source>
</evidence>
<dbReference type="InterPro" id="IPR042101">
    <property type="entry name" value="SRP54_N_sf"/>
</dbReference>
<keyword evidence="4" id="KW-0694">RNA-binding</keyword>
<dbReference type="SMART" id="SM00963">
    <property type="entry name" value="SRP54_N"/>
    <property type="match status" value="1"/>
</dbReference>
<evidence type="ECO:0000256" key="4">
    <source>
        <dbReference type="ARBA" id="ARBA00022884"/>
    </source>
</evidence>
<accession>A0ABP2XG32</accession>
<dbReference type="EMBL" id="APJW01000002">
    <property type="protein sequence ID" value="EQM62625.1"/>
    <property type="molecule type" value="Genomic_DNA"/>
</dbReference>
<dbReference type="Gene3D" id="1.10.260.30">
    <property type="entry name" value="Signal recognition particle, SRP54 subunit, M-domain"/>
    <property type="match status" value="1"/>
</dbReference>
<proteinExistence type="inferred from homology"/>
<dbReference type="InterPro" id="IPR003593">
    <property type="entry name" value="AAA+_ATPase"/>
</dbReference>
<dbReference type="PANTHER" id="PTHR11564:SF5">
    <property type="entry name" value="SIGNAL RECOGNITION PARTICLE SUBUNIT SRP54"/>
    <property type="match status" value="1"/>
</dbReference>
<dbReference type="Proteomes" id="UP000016064">
    <property type="component" value="Unassembled WGS sequence"/>
</dbReference>
<feature type="domain" description="SRP54-type proteins GTP-binding" evidence="11">
    <location>
        <begin position="99"/>
        <end position="295"/>
    </location>
</feature>
<comment type="caution">
    <text evidence="13">The sequence shown here is derived from an EMBL/GenBank/DDBJ whole genome shotgun (WGS) entry which is preliminary data.</text>
</comment>
<evidence type="ECO:0000256" key="2">
    <source>
        <dbReference type="ARBA" id="ARBA00022741"/>
    </source>
</evidence>
<evidence type="ECO:0000256" key="1">
    <source>
        <dbReference type="ARBA" id="ARBA00005450"/>
    </source>
</evidence>
<dbReference type="SMART" id="SM00382">
    <property type="entry name" value="AAA"/>
    <property type="match status" value="1"/>
</dbReference>
<keyword evidence="5" id="KW-0342">GTP-binding</keyword>
<keyword evidence="6" id="KW-0733">Signal recognition particle</keyword>
<dbReference type="Pfam" id="PF02881">
    <property type="entry name" value="SRP54_N"/>
    <property type="match status" value="1"/>
</dbReference>
<comment type="catalytic activity">
    <reaction evidence="9">
        <text>GTP + H2O = GDP + phosphate + H(+)</text>
        <dbReference type="Rhea" id="RHEA:19669"/>
        <dbReference type="ChEBI" id="CHEBI:15377"/>
        <dbReference type="ChEBI" id="CHEBI:15378"/>
        <dbReference type="ChEBI" id="CHEBI:37565"/>
        <dbReference type="ChEBI" id="CHEBI:43474"/>
        <dbReference type="ChEBI" id="CHEBI:58189"/>
        <dbReference type="EC" id="3.6.5.4"/>
    </reaction>
</comment>
<evidence type="ECO:0000259" key="12">
    <source>
        <dbReference type="SMART" id="SM00963"/>
    </source>
</evidence>
<dbReference type="InterPro" id="IPR036891">
    <property type="entry name" value="Signal_recog_part_SRP54_M_sf"/>
</dbReference>
<reference evidence="13 14" key="1">
    <citation type="submission" date="2013-07" db="EMBL/GenBank/DDBJ databases">
        <title>Isolation of a new Chlamydia species from the feral Sacred Ibis (Threskiornis aethiopicus): Chlamydia ibidis.</title>
        <authorList>
            <person name="Vorimore F."/>
            <person name="Hsia R.-C."/>
            <person name="Huot-Creasy H."/>
            <person name="Bastian S."/>
            <person name="Deruyter L."/>
            <person name="Passet A."/>
            <person name="Sachse K."/>
            <person name="Bavoil P."/>
            <person name="Myers G."/>
            <person name="Laroucau K."/>
        </authorList>
    </citation>
    <scope>NUCLEOTIDE SEQUENCE [LARGE SCALE GENOMIC DNA]</scope>
    <source>
        <strain evidence="13 14">10-1398/6</strain>
    </source>
</reference>
<evidence type="ECO:0000256" key="9">
    <source>
        <dbReference type="ARBA" id="ARBA00048027"/>
    </source>
</evidence>
<evidence type="ECO:0000259" key="11">
    <source>
        <dbReference type="SMART" id="SM00962"/>
    </source>
</evidence>
<evidence type="ECO:0000313" key="14">
    <source>
        <dbReference type="Proteomes" id="UP000016064"/>
    </source>
</evidence>
<evidence type="ECO:0000256" key="5">
    <source>
        <dbReference type="ARBA" id="ARBA00023134"/>
    </source>
</evidence>
<gene>
    <name evidence="13" type="primary">ffh</name>
    <name evidence="13" type="ORF">H359_0707</name>
</gene>
<organism evidence="13 14">
    <name type="scientific">Chlamydia ibidis 10-1398/6</name>
    <dbReference type="NCBI Taxonomy" id="1046581"/>
    <lineage>
        <taxon>Bacteria</taxon>
        <taxon>Pseudomonadati</taxon>
        <taxon>Chlamydiota</taxon>
        <taxon>Chlamydiia</taxon>
        <taxon>Chlamydiales</taxon>
        <taxon>Chlamydiaceae</taxon>
        <taxon>Chlamydia/Chlamydophila group</taxon>
        <taxon>Chlamydia</taxon>
    </lineage>
</organism>
<dbReference type="SMART" id="SM00962">
    <property type="entry name" value="SRP54"/>
    <property type="match status" value="1"/>
</dbReference>
<dbReference type="InterPro" id="IPR004780">
    <property type="entry name" value="SRP"/>
</dbReference>
<dbReference type="Gene3D" id="3.40.50.300">
    <property type="entry name" value="P-loop containing nucleotide triphosphate hydrolases"/>
    <property type="match status" value="1"/>
</dbReference>
<dbReference type="Pfam" id="PF00448">
    <property type="entry name" value="SRP54"/>
    <property type="match status" value="1"/>
</dbReference>
<dbReference type="RefSeq" id="WP_020370257.1">
    <property type="nucleotide sequence ID" value="NZ_APJW01000002.1"/>
</dbReference>
<dbReference type="SUPFAM" id="SSF52540">
    <property type="entry name" value="P-loop containing nucleoside triphosphate hydrolases"/>
    <property type="match status" value="1"/>
</dbReference>
<dbReference type="InterPro" id="IPR027417">
    <property type="entry name" value="P-loop_NTPase"/>
</dbReference>
<dbReference type="EC" id="3.6.5.4" evidence="8"/>
<evidence type="ECO:0000256" key="8">
    <source>
        <dbReference type="ARBA" id="ARBA00035672"/>
    </source>
</evidence>
<dbReference type="Gene3D" id="1.20.120.140">
    <property type="entry name" value="Signal recognition particle SRP54, nucleotide-binding domain"/>
    <property type="match status" value="1"/>
</dbReference>
<evidence type="ECO:0000259" key="10">
    <source>
        <dbReference type="SMART" id="SM00382"/>
    </source>
</evidence>
<dbReference type="SUPFAM" id="SSF47446">
    <property type="entry name" value="Signal peptide-binding domain"/>
    <property type="match status" value="1"/>
</dbReference>
<protein>
    <recommendedName>
        <fullName evidence="8">signal-recognition-particle GTPase</fullName>
        <ecNumber evidence="8">3.6.5.4</ecNumber>
    </recommendedName>
</protein>
<dbReference type="PANTHER" id="PTHR11564">
    <property type="entry name" value="SIGNAL RECOGNITION PARTICLE 54K PROTEIN SRP54"/>
    <property type="match status" value="1"/>
</dbReference>
<dbReference type="InterPro" id="IPR000897">
    <property type="entry name" value="SRP54_GTPase_dom"/>
</dbReference>
<dbReference type="Pfam" id="PF02978">
    <property type="entry name" value="SRP_SPB"/>
    <property type="match status" value="1"/>
</dbReference>
<dbReference type="InterPro" id="IPR022941">
    <property type="entry name" value="SRP54"/>
</dbReference>
<feature type="domain" description="Signal recognition particle SRP54 helical bundle" evidence="12">
    <location>
        <begin position="1"/>
        <end position="86"/>
    </location>
</feature>